<feature type="transmembrane region" description="Helical" evidence="1">
    <location>
        <begin position="195"/>
        <end position="216"/>
    </location>
</feature>
<evidence type="ECO:0000313" key="3">
    <source>
        <dbReference type="Proteomes" id="UP001165060"/>
    </source>
</evidence>
<evidence type="ECO:0008006" key="4">
    <source>
        <dbReference type="Google" id="ProtNLM"/>
    </source>
</evidence>
<evidence type="ECO:0000313" key="2">
    <source>
        <dbReference type="EMBL" id="GMI21830.1"/>
    </source>
</evidence>
<dbReference type="Proteomes" id="UP001165060">
    <property type="component" value="Unassembled WGS sequence"/>
</dbReference>
<feature type="transmembrane region" description="Helical" evidence="1">
    <location>
        <begin position="300"/>
        <end position="322"/>
    </location>
</feature>
<sequence length="542" mass="59691">MKGTPINIQQYFAFVRSAADFDEGDGVELGRLLYYQLSKARKNDDELREELNTFIERATVLRECAYKYRFLDELLFHVIKNKQHVASSSVDTGLASITSNEAGRIGKALAMMLMTNTTSSVATDEYIFKYPALEELAAEYRWFKPMLGAIAEELMSKVLYGVKARAAVGAAMSTSDMVSDGVVLADYFRTGRTGFAHGLLAMIGTNMLLQLGLTWLQTRGLKKGRKKKFLLEAAATLTCTKPGLDAWRVASGAEQLQGAPLSPLHEMGFAKGAEVATESVPGLVLQLFALLTSSAEDRSMLALVSVGISAASTGLAGVSLWFDADTDPGTRQKHPRPFPMPFWPSVFVSLASRATLFRRAAPALQRRSFANLSSHGNVLGAQDITPEALKTFEVWHKGVNKIMSGEQISAELEEELTSRVSDKVKFYPPTYYDHWEGKDEFVLLIKSVSQVFGPSFVYDRQFVSADGKDWCLEFEADIEGDSKKRVQGVDLVRLDDDGMIVEFKVYARPPNGVGALKEAMMKRVAGPMALLKAKQKMSGIFS</sequence>
<protein>
    <recommendedName>
        <fullName evidence="4">SnoaL-like domain-containing protein</fullName>
    </recommendedName>
</protein>
<keyword evidence="1" id="KW-0472">Membrane</keyword>
<dbReference type="InterPro" id="IPR032710">
    <property type="entry name" value="NTF2-like_dom_sf"/>
</dbReference>
<reference evidence="2 3" key="1">
    <citation type="journal article" date="2023" name="Commun. Biol.">
        <title>Genome analysis of Parmales, the sister group of diatoms, reveals the evolutionary specialization of diatoms from phago-mixotrophs to photoautotrophs.</title>
        <authorList>
            <person name="Ban H."/>
            <person name="Sato S."/>
            <person name="Yoshikawa S."/>
            <person name="Yamada K."/>
            <person name="Nakamura Y."/>
            <person name="Ichinomiya M."/>
            <person name="Sato N."/>
            <person name="Blanc-Mathieu R."/>
            <person name="Endo H."/>
            <person name="Kuwata A."/>
            <person name="Ogata H."/>
        </authorList>
    </citation>
    <scope>NUCLEOTIDE SEQUENCE [LARGE SCALE GENOMIC DNA]</scope>
</reference>
<feature type="transmembrane region" description="Helical" evidence="1">
    <location>
        <begin position="342"/>
        <end position="361"/>
    </location>
</feature>
<dbReference type="EMBL" id="BRYB01002563">
    <property type="protein sequence ID" value="GMI21830.1"/>
    <property type="molecule type" value="Genomic_DNA"/>
</dbReference>
<comment type="caution">
    <text evidence="2">The sequence shown here is derived from an EMBL/GenBank/DDBJ whole genome shotgun (WGS) entry which is preliminary data.</text>
</comment>
<organism evidence="2 3">
    <name type="scientific">Tetraparma gracilis</name>
    <dbReference type="NCBI Taxonomy" id="2962635"/>
    <lineage>
        <taxon>Eukaryota</taxon>
        <taxon>Sar</taxon>
        <taxon>Stramenopiles</taxon>
        <taxon>Ochrophyta</taxon>
        <taxon>Bolidophyceae</taxon>
        <taxon>Parmales</taxon>
        <taxon>Triparmaceae</taxon>
        <taxon>Tetraparma</taxon>
    </lineage>
</organism>
<keyword evidence="3" id="KW-1185">Reference proteome</keyword>
<dbReference type="Gene3D" id="3.10.450.50">
    <property type="match status" value="1"/>
</dbReference>
<gene>
    <name evidence="2" type="ORF">TeGR_g5724</name>
</gene>
<keyword evidence="1" id="KW-0812">Transmembrane</keyword>
<name>A0ABQ6M8Z5_9STRA</name>
<keyword evidence="1" id="KW-1133">Transmembrane helix</keyword>
<accession>A0ABQ6M8Z5</accession>
<proteinExistence type="predicted"/>
<evidence type="ECO:0000256" key="1">
    <source>
        <dbReference type="SAM" id="Phobius"/>
    </source>
</evidence>
<dbReference type="SUPFAM" id="SSF54427">
    <property type="entry name" value="NTF2-like"/>
    <property type="match status" value="1"/>
</dbReference>